<dbReference type="PANTHER" id="PTHR34406">
    <property type="entry name" value="PROTEIN YCEI"/>
    <property type="match status" value="1"/>
</dbReference>
<dbReference type="OrthoDB" id="9811006at2"/>
<dbReference type="RefSeq" id="WP_115851152.1">
    <property type="nucleotide sequence ID" value="NZ_QTUC01000001.1"/>
</dbReference>
<feature type="domain" description="Lipid/polyisoprenoid-binding YceI-like" evidence="2">
    <location>
        <begin position="13"/>
        <end position="182"/>
    </location>
</feature>
<dbReference type="Gene3D" id="2.40.128.110">
    <property type="entry name" value="Lipid/polyisoprenoid-binding, YceI-like"/>
    <property type="match status" value="1"/>
</dbReference>
<organism evidence="3 4">
    <name type="scientific">Thermasporomyces composti</name>
    <dbReference type="NCBI Taxonomy" id="696763"/>
    <lineage>
        <taxon>Bacteria</taxon>
        <taxon>Bacillati</taxon>
        <taxon>Actinomycetota</taxon>
        <taxon>Actinomycetes</taxon>
        <taxon>Propionibacteriales</taxon>
        <taxon>Nocardioidaceae</taxon>
        <taxon>Thermasporomyces</taxon>
    </lineage>
</organism>
<dbReference type="InterPro" id="IPR036761">
    <property type="entry name" value="TTHA0802/YceI-like_sf"/>
</dbReference>
<gene>
    <name evidence="3" type="ORF">DFJ64_3202</name>
</gene>
<dbReference type="AlphaFoldDB" id="A0A3D9V8X8"/>
<keyword evidence="4" id="KW-1185">Reference proteome</keyword>
<dbReference type="PANTHER" id="PTHR34406:SF1">
    <property type="entry name" value="PROTEIN YCEI"/>
    <property type="match status" value="1"/>
</dbReference>
<comment type="similarity">
    <text evidence="1">Belongs to the UPF0312 family.</text>
</comment>
<evidence type="ECO:0000259" key="2">
    <source>
        <dbReference type="SMART" id="SM00867"/>
    </source>
</evidence>
<reference evidence="3 4" key="1">
    <citation type="submission" date="2018-08" db="EMBL/GenBank/DDBJ databases">
        <title>Sequencing the genomes of 1000 actinobacteria strains.</title>
        <authorList>
            <person name="Klenk H.-P."/>
        </authorList>
    </citation>
    <scope>NUCLEOTIDE SEQUENCE [LARGE SCALE GENOMIC DNA]</scope>
    <source>
        <strain evidence="3 4">DSM 22891</strain>
    </source>
</reference>
<accession>A0A3D9V8X8</accession>
<dbReference type="Pfam" id="PF04264">
    <property type="entry name" value="YceI"/>
    <property type="match status" value="1"/>
</dbReference>
<dbReference type="EMBL" id="QTUC01000001">
    <property type="protein sequence ID" value="REF37746.1"/>
    <property type="molecule type" value="Genomic_DNA"/>
</dbReference>
<dbReference type="SUPFAM" id="SSF101874">
    <property type="entry name" value="YceI-like"/>
    <property type="match status" value="1"/>
</dbReference>
<name>A0A3D9V8X8_THECX</name>
<proteinExistence type="inferred from homology"/>
<protein>
    <submittedName>
        <fullName evidence="3">Polyisoprenoid-binding protein YceI</fullName>
    </submittedName>
</protein>
<sequence length="186" mass="20169">MTITSVPGLLPGVWTIDPVHSEIGFTVRHLMSKVRGVFREFEGAVEVAEDVAASRATATVKMASIDTGNQQRDDHLRSSDFFEIDKYPEMTFVSTGLRPNGDDPSSFILVGDLSLKGVTKQIELAAEFLGVDQDAFGATRAGFEATGKINRKDFGVNGNVPLSGEKFLIGDEVTINITVEAVFKKE</sequence>
<evidence type="ECO:0000256" key="1">
    <source>
        <dbReference type="ARBA" id="ARBA00008812"/>
    </source>
</evidence>
<evidence type="ECO:0000313" key="4">
    <source>
        <dbReference type="Proteomes" id="UP000256485"/>
    </source>
</evidence>
<dbReference type="InterPro" id="IPR007372">
    <property type="entry name" value="Lipid/polyisoprenoid-bd_YceI"/>
</dbReference>
<evidence type="ECO:0000313" key="3">
    <source>
        <dbReference type="EMBL" id="REF37746.1"/>
    </source>
</evidence>
<dbReference type="Proteomes" id="UP000256485">
    <property type="component" value="Unassembled WGS sequence"/>
</dbReference>
<dbReference type="SMART" id="SM00867">
    <property type="entry name" value="YceI"/>
    <property type="match status" value="1"/>
</dbReference>
<comment type="caution">
    <text evidence="3">The sequence shown here is derived from an EMBL/GenBank/DDBJ whole genome shotgun (WGS) entry which is preliminary data.</text>
</comment>